<evidence type="ECO:0000256" key="1">
    <source>
        <dbReference type="SAM" id="Phobius"/>
    </source>
</evidence>
<dbReference type="AlphaFoldDB" id="A0A1C5K6A6"/>
<feature type="transmembrane region" description="Helical" evidence="1">
    <location>
        <begin position="190"/>
        <end position="208"/>
    </location>
</feature>
<dbReference type="EMBL" id="LT607754">
    <property type="protein sequence ID" value="SCG78131.1"/>
    <property type="molecule type" value="Genomic_DNA"/>
</dbReference>
<name>A0A1C5K6A6_9ACTN</name>
<evidence type="ECO:0000313" key="3">
    <source>
        <dbReference type="Proteomes" id="UP000198221"/>
    </source>
</evidence>
<keyword evidence="1" id="KW-0472">Membrane</keyword>
<feature type="transmembrane region" description="Helical" evidence="1">
    <location>
        <begin position="12"/>
        <end position="32"/>
    </location>
</feature>
<accession>A0A1C5K6A6</accession>
<evidence type="ECO:0000313" key="2">
    <source>
        <dbReference type="EMBL" id="SCG78131.1"/>
    </source>
</evidence>
<sequence>MTTAAEWYEVGNFWVALAGVVITLLIGMITLWDSYRKEMPQRRIVYKCEVEPLHKGSGAKDAGLVVHHNGQLVESPRIAFLGIGNDGKRDVPSSLFDGDKPLVLDFAVPVLEILSRTSKPPGTVEPELQLSGTKLYIGPSLLAARQLVNVSLLLNGDPILSVSNPIINVREVNAKDVASRRQLFSGRLRIVSLITAAVSILLPVVLGLRSSLSVPLIVIGMFFVLVAVLAQGAARKILGSSMTAKDKSI</sequence>
<dbReference type="RefSeq" id="WP_157746632.1">
    <property type="nucleotide sequence ID" value="NZ_LT607754.1"/>
</dbReference>
<keyword evidence="1" id="KW-0812">Transmembrane</keyword>
<dbReference type="Proteomes" id="UP000198221">
    <property type="component" value="Chromosome I"/>
</dbReference>
<keyword evidence="3" id="KW-1185">Reference proteome</keyword>
<proteinExistence type="predicted"/>
<dbReference type="OrthoDB" id="5082450at2"/>
<gene>
    <name evidence="2" type="ORF">GA0070613_6472</name>
</gene>
<organism evidence="2 3">
    <name type="scientific">Micromonospora inositola</name>
    <dbReference type="NCBI Taxonomy" id="47865"/>
    <lineage>
        <taxon>Bacteria</taxon>
        <taxon>Bacillati</taxon>
        <taxon>Actinomycetota</taxon>
        <taxon>Actinomycetes</taxon>
        <taxon>Micromonosporales</taxon>
        <taxon>Micromonosporaceae</taxon>
        <taxon>Micromonospora</taxon>
    </lineage>
</organism>
<keyword evidence="1" id="KW-1133">Transmembrane helix</keyword>
<protein>
    <submittedName>
        <fullName evidence="2">Uncharacterized protein</fullName>
    </submittedName>
</protein>
<reference evidence="3" key="1">
    <citation type="submission" date="2016-06" db="EMBL/GenBank/DDBJ databases">
        <authorList>
            <person name="Varghese N."/>
            <person name="Submissions Spin"/>
        </authorList>
    </citation>
    <scope>NUCLEOTIDE SEQUENCE [LARGE SCALE GENOMIC DNA]</scope>
    <source>
        <strain evidence="3">DSM 43819</strain>
    </source>
</reference>
<feature type="transmembrane region" description="Helical" evidence="1">
    <location>
        <begin position="214"/>
        <end position="234"/>
    </location>
</feature>